<dbReference type="Proteomes" id="UP001165289">
    <property type="component" value="Unassembled WGS sequence"/>
</dbReference>
<dbReference type="Pfam" id="PF02176">
    <property type="entry name" value="zf-TRAF"/>
    <property type="match status" value="1"/>
</dbReference>
<evidence type="ECO:0000313" key="7">
    <source>
        <dbReference type="Proteomes" id="UP001165289"/>
    </source>
</evidence>
<comment type="caution">
    <text evidence="6">The sequence shown here is derived from an EMBL/GenBank/DDBJ whole genome shotgun (WGS) entry which is preliminary data.</text>
</comment>
<keyword evidence="1 4" id="KW-0479">Metal-binding</keyword>
<dbReference type="AlphaFoldDB" id="A0AAV7JDQ5"/>
<feature type="domain" description="TRAF-type" evidence="5">
    <location>
        <begin position="2"/>
        <end position="40"/>
    </location>
</feature>
<evidence type="ECO:0000313" key="6">
    <source>
        <dbReference type="EMBL" id="KAI6646809.1"/>
    </source>
</evidence>
<evidence type="ECO:0000256" key="4">
    <source>
        <dbReference type="PROSITE-ProRule" id="PRU00207"/>
    </source>
</evidence>
<organism evidence="6 7">
    <name type="scientific">Oopsacas minuta</name>
    <dbReference type="NCBI Taxonomy" id="111878"/>
    <lineage>
        <taxon>Eukaryota</taxon>
        <taxon>Metazoa</taxon>
        <taxon>Porifera</taxon>
        <taxon>Hexactinellida</taxon>
        <taxon>Hexasterophora</taxon>
        <taxon>Lyssacinosida</taxon>
        <taxon>Leucopsacidae</taxon>
        <taxon>Oopsacas</taxon>
    </lineage>
</organism>
<sequence length="148" mass="17283">MPLSCELGCGTVAYREDIARHLEKECVEKKVECPFIKYKCEVGLIKRKELNQHLEEKRTEHTELKLSAMEEIVMQQSEMITKQNGQFKTLLSITNTTKLEWRIQNVVNSMTDYNHSTSQQFQVDRFNFILQLIHGSIYIYQLPATGII</sequence>
<evidence type="ECO:0000256" key="1">
    <source>
        <dbReference type="ARBA" id="ARBA00022723"/>
    </source>
</evidence>
<dbReference type="InterPro" id="IPR001293">
    <property type="entry name" value="Znf_TRAF"/>
</dbReference>
<gene>
    <name evidence="6" type="ORF">LOD99_9208</name>
</gene>
<dbReference type="GO" id="GO:0008270">
    <property type="term" value="F:zinc ion binding"/>
    <property type="evidence" value="ECO:0007669"/>
    <property type="project" value="UniProtKB-KW"/>
</dbReference>
<feature type="zinc finger region" description="TRAF-type" evidence="4">
    <location>
        <begin position="2"/>
        <end position="40"/>
    </location>
</feature>
<name>A0AAV7JDQ5_9METZ</name>
<keyword evidence="2 4" id="KW-0863">Zinc-finger</keyword>
<dbReference type="SUPFAM" id="SSF49599">
    <property type="entry name" value="TRAF domain-like"/>
    <property type="match status" value="1"/>
</dbReference>
<protein>
    <recommendedName>
        <fullName evidence="5">TRAF-type domain-containing protein</fullName>
    </recommendedName>
</protein>
<dbReference type="EMBL" id="JAKMXF010000353">
    <property type="protein sequence ID" value="KAI6646809.1"/>
    <property type="molecule type" value="Genomic_DNA"/>
</dbReference>
<evidence type="ECO:0000256" key="3">
    <source>
        <dbReference type="ARBA" id="ARBA00022833"/>
    </source>
</evidence>
<proteinExistence type="predicted"/>
<dbReference type="Gene3D" id="3.30.40.10">
    <property type="entry name" value="Zinc/RING finger domain, C3HC4 (zinc finger)"/>
    <property type="match status" value="1"/>
</dbReference>
<reference evidence="6 7" key="1">
    <citation type="journal article" date="2023" name="BMC Biol.">
        <title>The compact genome of the sponge Oopsacas minuta (Hexactinellida) is lacking key metazoan core genes.</title>
        <authorList>
            <person name="Santini S."/>
            <person name="Schenkelaars Q."/>
            <person name="Jourda C."/>
            <person name="Duchesne M."/>
            <person name="Belahbib H."/>
            <person name="Rocher C."/>
            <person name="Selva M."/>
            <person name="Riesgo A."/>
            <person name="Vervoort M."/>
            <person name="Leys S.P."/>
            <person name="Kodjabachian L."/>
            <person name="Le Bivic A."/>
            <person name="Borchiellini C."/>
            <person name="Claverie J.M."/>
            <person name="Renard E."/>
        </authorList>
    </citation>
    <scope>NUCLEOTIDE SEQUENCE [LARGE SCALE GENOMIC DNA]</scope>
    <source>
        <strain evidence="6">SPO-2</strain>
    </source>
</reference>
<dbReference type="PROSITE" id="PS50145">
    <property type="entry name" value="ZF_TRAF"/>
    <property type="match status" value="1"/>
</dbReference>
<evidence type="ECO:0000259" key="5">
    <source>
        <dbReference type="PROSITE" id="PS50145"/>
    </source>
</evidence>
<accession>A0AAV7JDQ5</accession>
<evidence type="ECO:0000256" key="2">
    <source>
        <dbReference type="ARBA" id="ARBA00022771"/>
    </source>
</evidence>
<dbReference type="InterPro" id="IPR013083">
    <property type="entry name" value="Znf_RING/FYVE/PHD"/>
</dbReference>
<keyword evidence="3 4" id="KW-0862">Zinc</keyword>
<keyword evidence="7" id="KW-1185">Reference proteome</keyword>